<sequence length="54" mass="6411">MLNRNQSSREEDEHKRITTRKHKLNEGGFPREFVVKEALRGISEETRFLVTRPS</sequence>
<protein>
    <submittedName>
        <fullName evidence="2">Uncharacterized protein</fullName>
    </submittedName>
</protein>
<reference evidence="2" key="2">
    <citation type="submission" date="2015-03" db="UniProtKB">
        <authorList>
            <consortium name="EnsemblPlants"/>
        </authorList>
    </citation>
    <scope>IDENTIFICATION</scope>
</reference>
<keyword evidence="3" id="KW-1185">Reference proteome</keyword>
<dbReference type="Gramene" id="Bo2g024070.1">
    <property type="protein sequence ID" value="Bo2g024070.1"/>
    <property type="gene ID" value="Bo2g024070"/>
</dbReference>
<proteinExistence type="predicted"/>
<evidence type="ECO:0000256" key="1">
    <source>
        <dbReference type="SAM" id="MobiDB-lite"/>
    </source>
</evidence>
<evidence type="ECO:0000313" key="2">
    <source>
        <dbReference type="EnsemblPlants" id="Bo2g024070.1"/>
    </source>
</evidence>
<feature type="compositionally biased region" description="Basic and acidic residues" evidence="1">
    <location>
        <begin position="7"/>
        <end position="16"/>
    </location>
</feature>
<feature type="region of interest" description="Disordered" evidence="1">
    <location>
        <begin position="1"/>
        <end position="24"/>
    </location>
</feature>
<accession>A0A0D3AKI1</accession>
<dbReference type="HOGENOM" id="CLU_3053124_0_0_1"/>
<reference evidence="2 3" key="1">
    <citation type="journal article" date="2014" name="Genome Biol.">
        <title>Transcriptome and methylome profiling reveals relics of genome dominance in the mesopolyploid Brassica oleracea.</title>
        <authorList>
            <person name="Parkin I.A."/>
            <person name="Koh C."/>
            <person name="Tang H."/>
            <person name="Robinson S.J."/>
            <person name="Kagale S."/>
            <person name="Clarke W.E."/>
            <person name="Town C.D."/>
            <person name="Nixon J."/>
            <person name="Krishnakumar V."/>
            <person name="Bidwell S.L."/>
            <person name="Denoeud F."/>
            <person name="Belcram H."/>
            <person name="Links M.G."/>
            <person name="Just J."/>
            <person name="Clarke C."/>
            <person name="Bender T."/>
            <person name="Huebert T."/>
            <person name="Mason A.S."/>
            <person name="Pires J.C."/>
            <person name="Barker G."/>
            <person name="Moore J."/>
            <person name="Walley P.G."/>
            <person name="Manoli S."/>
            <person name="Batley J."/>
            <person name="Edwards D."/>
            <person name="Nelson M.N."/>
            <person name="Wang X."/>
            <person name="Paterson A.H."/>
            <person name="King G."/>
            <person name="Bancroft I."/>
            <person name="Chalhoub B."/>
            <person name="Sharpe A.G."/>
        </authorList>
    </citation>
    <scope>NUCLEOTIDE SEQUENCE</scope>
    <source>
        <strain evidence="2 3">cv. TO1000</strain>
    </source>
</reference>
<dbReference type="EnsemblPlants" id="Bo2g024070.1">
    <property type="protein sequence ID" value="Bo2g024070.1"/>
    <property type="gene ID" value="Bo2g024070"/>
</dbReference>
<dbReference type="Proteomes" id="UP000032141">
    <property type="component" value="Chromosome C2"/>
</dbReference>
<dbReference type="AlphaFoldDB" id="A0A0D3AKI1"/>
<evidence type="ECO:0000313" key="3">
    <source>
        <dbReference type="Proteomes" id="UP000032141"/>
    </source>
</evidence>
<name>A0A0D3AKI1_BRAOL</name>
<organism evidence="2 3">
    <name type="scientific">Brassica oleracea var. oleracea</name>
    <dbReference type="NCBI Taxonomy" id="109376"/>
    <lineage>
        <taxon>Eukaryota</taxon>
        <taxon>Viridiplantae</taxon>
        <taxon>Streptophyta</taxon>
        <taxon>Embryophyta</taxon>
        <taxon>Tracheophyta</taxon>
        <taxon>Spermatophyta</taxon>
        <taxon>Magnoliopsida</taxon>
        <taxon>eudicotyledons</taxon>
        <taxon>Gunneridae</taxon>
        <taxon>Pentapetalae</taxon>
        <taxon>rosids</taxon>
        <taxon>malvids</taxon>
        <taxon>Brassicales</taxon>
        <taxon>Brassicaceae</taxon>
        <taxon>Brassiceae</taxon>
        <taxon>Brassica</taxon>
    </lineage>
</organism>